<evidence type="ECO:0000313" key="4">
    <source>
        <dbReference type="Proteomes" id="UP001444661"/>
    </source>
</evidence>
<proteinExistence type="predicted"/>
<dbReference type="InterPro" id="IPR010730">
    <property type="entry name" value="HET"/>
</dbReference>
<feature type="region of interest" description="Disordered" evidence="1">
    <location>
        <begin position="504"/>
        <end position="532"/>
    </location>
</feature>
<protein>
    <submittedName>
        <fullName evidence="3">HET-domain-containing protein</fullName>
    </submittedName>
</protein>
<gene>
    <name evidence="3" type="ORF">PG993_011453</name>
</gene>
<accession>A0ABR1SGM1</accession>
<organism evidence="3 4">
    <name type="scientific">Apiospora rasikravindrae</name>
    <dbReference type="NCBI Taxonomy" id="990691"/>
    <lineage>
        <taxon>Eukaryota</taxon>
        <taxon>Fungi</taxon>
        <taxon>Dikarya</taxon>
        <taxon>Ascomycota</taxon>
        <taxon>Pezizomycotina</taxon>
        <taxon>Sordariomycetes</taxon>
        <taxon>Xylariomycetidae</taxon>
        <taxon>Amphisphaeriales</taxon>
        <taxon>Apiosporaceae</taxon>
        <taxon>Apiospora</taxon>
    </lineage>
</organism>
<dbReference type="EMBL" id="JAQQWK010000010">
    <property type="protein sequence ID" value="KAK8030162.1"/>
    <property type="molecule type" value="Genomic_DNA"/>
</dbReference>
<name>A0ABR1SGM1_9PEZI</name>
<feature type="domain" description="Heterokaryon incompatibility" evidence="2">
    <location>
        <begin position="21"/>
        <end position="111"/>
    </location>
</feature>
<reference evidence="3 4" key="1">
    <citation type="submission" date="2023-01" db="EMBL/GenBank/DDBJ databases">
        <title>Analysis of 21 Apiospora genomes using comparative genomics revels a genus with tremendous synthesis potential of carbohydrate active enzymes and secondary metabolites.</title>
        <authorList>
            <person name="Sorensen T."/>
        </authorList>
    </citation>
    <scope>NUCLEOTIDE SEQUENCE [LARGE SCALE GENOMIC DNA]</scope>
    <source>
        <strain evidence="3 4">CBS 33761</strain>
    </source>
</reference>
<evidence type="ECO:0000256" key="1">
    <source>
        <dbReference type="SAM" id="MobiDB-lite"/>
    </source>
</evidence>
<keyword evidence="4" id="KW-1185">Reference proteome</keyword>
<comment type="caution">
    <text evidence="3">The sequence shown here is derived from an EMBL/GenBank/DDBJ whole genome shotgun (WGS) entry which is preliminary data.</text>
</comment>
<evidence type="ECO:0000259" key="2">
    <source>
        <dbReference type="Pfam" id="PF06985"/>
    </source>
</evidence>
<dbReference type="Pfam" id="PF06985">
    <property type="entry name" value="HET"/>
    <property type="match status" value="1"/>
</dbReference>
<sequence>MRLLHTKDLTLKEFVGRWPDYAILSHTWEDDEVLFTDIANLEHARTKAGFNKVQQACRTAANDGFQWIWIDTCCIDKSSSAELSEALNSMFQWYENSVVCYAYISDMLPDENLSHGLKKSRWVTRGWTLQELIAPSTIRFFDRDWCKREGDGDICDITQIDPSVIYGRRPLASVPVCHRMAWAAPRVTTRTEDRAYSLLGIFGVNMPMLYGEGDRAFVRLQHEIIKSTNDLSIFAWVPRDRPLSRAPRPGQQLYDGIGLLAPGPESFTYSSPVKRIFGFDLDGEFSVTNNGIKITNRLKFYEDRNGYTTLSSQLQPPPSEQVYIVAEPGPIRAQGAREAAFVFKFGEAESFKLDIIEAQPSTHYDQAHRLFFTLGRPGFVGKLRLQQLRDYPNNELISIICGLNNVSQPWCMIGKGADVLLDGSSILAAHMPRQYLDREGVRGTIGSRIELRARDHKWPDIEISVSLDAETFPAFGGEAAARVHAVQVRVATVQPLSSRSEVLHNGGTWGETDRTDVTYPRFDIPTDSQSDS</sequence>
<dbReference type="Proteomes" id="UP001444661">
    <property type="component" value="Unassembled WGS sequence"/>
</dbReference>
<dbReference type="PANTHER" id="PTHR10622">
    <property type="entry name" value="HET DOMAIN-CONTAINING PROTEIN"/>
    <property type="match status" value="1"/>
</dbReference>
<evidence type="ECO:0000313" key="3">
    <source>
        <dbReference type="EMBL" id="KAK8030162.1"/>
    </source>
</evidence>
<dbReference type="PANTHER" id="PTHR10622:SF12">
    <property type="entry name" value="HET DOMAIN-CONTAINING PROTEIN"/>
    <property type="match status" value="1"/>
</dbReference>